<protein>
    <submittedName>
        <fullName evidence="2">REP element-mobilizing transposase RayT</fullName>
    </submittedName>
</protein>
<dbReference type="Pfam" id="PF01797">
    <property type="entry name" value="Y1_Tnp"/>
    <property type="match status" value="1"/>
</dbReference>
<dbReference type="SMART" id="SM01321">
    <property type="entry name" value="Y1_Tnp"/>
    <property type="match status" value="1"/>
</dbReference>
<proteinExistence type="predicted"/>
<dbReference type="Proteomes" id="UP000537141">
    <property type="component" value="Unassembled WGS sequence"/>
</dbReference>
<dbReference type="GO" id="GO:0043565">
    <property type="term" value="F:sequence-specific DNA binding"/>
    <property type="evidence" value="ECO:0007669"/>
    <property type="project" value="TreeGrafter"/>
</dbReference>
<organism evidence="2 3">
    <name type="scientific">Thalassotalea piscium</name>
    <dbReference type="NCBI Taxonomy" id="1230533"/>
    <lineage>
        <taxon>Bacteria</taxon>
        <taxon>Pseudomonadati</taxon>
        <taxon>Pseudomonadota</taxon>
        <taxon>Gammaproteobacteria</taxon>
        <taxon>Alteromonadales</taxon>
        <taxon>Colwelliaceae</taxon>
        <taxon>Thalassotalea</taxon>
    </lineage>
</organism>
<dbReference type="GO" id="GO:0006313">
    <property type="term" value="P:DNA transposition"/>
    <property type="evidence" value="ECO:0007669"/>
    <property type="project" value="InterPro"/>
</dbReference>
<comment type="caution">
    <text evidence="2">The sequence shown here is derived from an EMBL/GenBank/DDBJ whole genome shotgun (WGS) entry which is preliminary data.</text>
</comment>
<accession>A0A7X0NJ36</accession>
<sequence length="150" mass="17661">MSWSDLRKGRYSHEQGEYFVTFNTHNKEPIFNDFNFACLFSQQLALNQAKYNCTWLTWVLMPDHFHGLLRLEPKGASLSEVVGGLKGSTSLIINKKRKRQGKFWQASFYDRALRLEGDRKNIARYIVANPLRRKLVNNIGYYSFWNSIYL</sequence>
<gene>
    <name evidence="2" type="ORF">HNQ55_002931</name>
</gene>
<dbReference type="GO" id="GO:0004803">
    <property type="term" value="F:transposase activity"/>
    <property type="evidence" value="ECO:0007669"/>
    <property type="project" value="InterPro"/>
</dbReference>
<evidence type="ECO:0000259" key="1">
    <source>
        <dbReference type="SMART" id="SM01321"/>
    </source>
</evidence>
<feature type="domain" description="Transposase IS200-like" evidence="1">
    <location>
        <begin position="13"/>
        <end position="129"/>
    </location>
</feature>
<reference evidence="2 3" key="1">
    <citation type="submission" date="2020-08" db="EMBL/GenBank/DDBJ databases">
        <title>Genomic Encyclopedia of Type Strains, Phase IV (KMG-IV): sequencing the most valuable type-strain genomes for metagenomic binning, comparative biology and taxonomic classification.</title>
        <authorList>
            <person name="Goeker M."/>
        </authorList>
    </citation>
    <scope>NUCLEOTIDE SEQUENCE [LARGE SCALE GENOMIC DNA]</scope>
    <source>
        <strain evidence="2 3">DSM 26287</strain>
    </source>
</reference>
<dbReference type="RefSeq" id="WP_184425481.1">
    <property type="nucleotide sequence ID" value="NZ_AP027362.1"/>
</dbReference>
<keyword evidence="3" id="KW-1185">Reference proteome</keyword>
<dbReference type="InterPro" id="IPR002686">
    <property type="entry name" value="Transposase_17"/>
</dbReference>
<name>A0A7X0NJ36_9GAMM</name>
<dbReference type="EMBL" id="JACHHU010000029">
    <property type="protein sequence ID" value="MBB6544398.1"/>
    <property type="molecule type" value="Genomic_DNA"/>
</dbReference>
<evidence type="ECO:0000313" key="2">
    <source>
        <dbReference type="EMBL" id="MBB6544398.1"/>
    </source>
</evidence>
<dbReference type="AlphaFoldDB" id="A0A7X0NJ36"/>
<dbReference type="Gene3D" id="3.30.70.1290">
    <property type="entry name" value="Transposase IS200-like"/>
    <property type="match status" value="1"/>
</dbReference>
<dbReference type="PANTHER" id="PTHR36966">
    <property type="entry name" value="REP-ASSOCIATED TYROSINE TRANSPOSASE"/>
    <property type="match status" value="1"/>
</dbReference>
<evidence type="ECO:0000313" key="3">
    <source>
        <dbReference type="Proteomes" id="UP000537141"/>
    </source>
</evidence>
<dbReference type="PANTHER" id="PTHR36966:SF1">
    <property type="entry name" value="REP-ASSOCIATED TYROSINE TRANSPOSASE"/>
    <property type="match status" value="1"/>
</dbReference>
<dbReference type="InterPro" id="IPR036515">
    <property type="entry name" value="Transposase_17_sf"/>
</dbReference>
<dbReference type="InterPro" id="IPR052715">
    <property type="entry name" value="RAYT_transposase"/>
</dbReference>
<dbReference type="SUPFAM" id="SSF143422">
    <property type="entry name" value="Transposase IS200-like"/>
    <property type="match status" value="1"/>
</dbReference>
<dbReference type="NCBIfam" id="NF047646">
    <property type="entry name" value="REP_Tyr_transpos"/>
    <property type="match status" value="1"/>
</dbReference>